<name>A0ABN0G085_9BURK</name>
<accession>A0ABN0G085</accession>
<dbReference type="Proteomes" id="UP000004682">
    <property type="component" value="Unassembled WGS sequence"/>
</dbReference>
<protein>
    <submittedName>
        <fullName evidence="1">Glutamine amidotransferase, class I</fullName>
    </submittedName>
</protein>
<keyword evidence="1" id="KW-0315">Glutamine amidotransferase</keyword>
<dbReference type="SUPFAM" id="SSF52317">
    <property type="entry name" value="Class I glutamine amidotransferase-like"/>
    <property type="match status" value="1"/>
</dbReference>
<keyword evidence="2" id="KW-1185">Reference proteome</keyword>
<dbReference type="PANTHER" id="PTHR43235:SF1">
    <property type="entry name" value="GLUTAMINE AMIDOTRANSFERASE PB2B2.05-RELATED"/>
    <property type="match status" value="1"/>
</dbReference>
<proteinExistence type="predicted"/>
<organism evidence="1 2">
    <name type="scientific">Burkholderia humptydooensis MSMB43</name>
    <dbReference type="NCBI Taxonomy" id="441157"/>
    <lineage>
        <taxon>Bacteria</taxon>
        <taxon>Pseudomonadati</taxon>
        <taxon>Pseudomonadota</taxon>
        <taxon>Betaproteobacteria</taxon>
        <taxon>Burkholderiales</taxon>
        <taxon>Burkholderiaceae</taxon>
        <taxon>Burkholderia</taxon>
        <taxon>pseudomallei group</taxon>
    </lineage>
</organism>
<dbReference type="Gene3D" id="3.40.50.880">
    <property type="match status" value="1"/>
</dbReference>
<sequence length="329" mass="35357">MFEQAESFFIARMAIAGLRPPLAHRAHASSASRTARRRRARSRLPYCDFRCAIRNPGIHRNVKLMQSKPLVGITADKKMMGAHPSHMVVEKYIAAVVDGADALAMLVPALGARQAARDVLAAVDGLLLTGSYSNVEPHRYGGDPSAPGTLHDPARDETTLPLVRAAIDAGVPVLAICRGFQELNVVFGGTLHQQVHAVDGFDDHREDKGDTLDAQYAPAHAIRLAADGLLQRLLGGATHAHVNSLHGQGIAQLGAGLAIEAVAPDGLIEAVRAPHARAFALGVQWHPEWKHADDPLSTAIFRAFGDACRERMRARMQHDARPPAHAIDA</sequence>
<gene>
    <name evidence="1" type="ORF">A33K_17611</name>
</gene>
<dbReference type="PROSITE" id="PS51273">
    <property type="entry name" value="GATASE_TYPE_1"/>
    <property type="match status" value="1"/>
</dbReference>
<dbReference type="Pfam" id="PF07722">
    <property type="entry name" value="Peptidase_C26"/>
    <property type="match status" value="1"/>
</dbReference>
<dbReference type="InterPro" id="IPR011697">
    <property type="entry name" value="Peptidase_C26"/>
</dbReference>
<dbReference type="InterPro" id="IPR044668">
    <property type="entry name" value="PuuD-like"/>
</dbReference>
<dbReference type="EMBL" id="JH692066">
    <property type="protein sequence ID" value="EIP85553.1"/>
    <property type="molecule type" value="Genomic_DNA"/>
</dbReference>
<dbReference type="PANTHER" id="PTHR43235">
    <property type="entry name" value="GLUTAMINE AMIDOTRANSFERASE PB2B2.05-RELATED"/>
    <property type="match status" value="1"/>
</dbReference>
<evidence type="ECO:0000313" key="2">
    <source>
        <dbReference type="Proteomes" id="UP000004682"/>
    </source>
</evidence>
<dbReference type="CDD" id="cd01745">
    <property type="entry name" value="GATase1_2"/>
    <property type="match status" value="1"/>
</dbReference>
<dbReference type="InterPro" id="IPR029062">
    <property type="entry name" value="Class_I_gatase-like"/>
</dbReference>
<reference evidence="2" key="1">
    <citation type="journal article" date="2012" name="J. Bacteriol.">
        <title>Revised Genome Sequence of Burkholderia thailandensis MSMB43 with Improved Annotation.</title>
        <authorList>
            <person name="Zhuo Y."/>
            <person name="Liu L."/>
            <person name="Wang Q."/>
            <person name="Liu X."/>
            <person name="Ren B."/>
            <person name="Liu M."/>
            <person name="Ni P."/>
            <person name="Cheng Y.Q."/>
            <person name="Zhang L."/>
        </authorList>
    </citation>
    <scope>NUCLEOTIDE SEQUENCE [LARGE SCALE GENOMIC DNA]</scope>
    <source>
        <strain evidence="2">MSMB43</strain>
    </source>
</reference>
<evidence type="ECO:0000313" key="1">
    <source>
        <dbReference type="EMBL" id="EIP85553.1"/>
    </source>
</evidence>